<dbReference type="GO" id="GO:0003677">
    <property type="term" value="F:DNA binding"/>
    <property type="evidence" value="ECO:0007669"/>
    <property type="project" value="UniProtKB-KW"/>
</dbReference>
<accession>A0AAD4ESS1</accession>
<dbReference type="GO" id="GO:0046872">
    <property type="term" value="F:metal ion binding"/>
    <property type="evidence" value="ECO:0007669"/>
    <property type="project" value="UniProtKB-KW"/>
</dbReference>
<evidence type="ECO:0000256" key="4">
    <source>
        <dbReference type="ARBA" id="ARBA00023125"/>
    </source>
</evidence>
<keyword evidence="3" id="KW-0805">Transcription regulation</keyword>
<dbReference type="Proteomes" id="UP001197093">
    <property type="component" value="Unassembled WGS sequence"/>
</dbReference>
<dbReference type="EMBL" id="JAHCVI010000005">
    <property type="protein sequence ID" value="KAG7284663.1"/>
    <property type="molecule type" value="Genomic_DNA"/>
</dbReference>
<dbReference type="Pfam" id="PF11951">
    <property type="entry name" value="Fungal_trans_2"/>
    <property type="match status" value="1"/>
</dbReference>
<evidence type="ECO:0000256" key="5">
    <source>
        <dbReference type="ARBA" id="ARBA00023163"/>
    </source>
</evidence>
<evidence type="ECO:0000256" key="3">
    <source>
        <dbReference type="ARBA" id="ARBA00023015"/>
    </source>
</evidence>
<evidence type="ECO:0000256" key="2">
    <source>
        <dbReference type="ARBA" id="ARBA00022833"/>
    </source>
</evidence>
<protein>
    <submittedName>
        <fullName evidence="7">Uncharacterized protein</fullName>
    </submittedName>
</protein>
<keyword evidence="1" id="KW-0479">Metal-binding</keyword>
<reference evidence="7" key="1">
    <citation type="submission" date="2023-02" db="EMBL/GenBank/DDBJ databases">
        <authorList>
            <person name="Palmer J.M."/>
        </authorList>
    </citation>
    <scope>NUCLEOTIDE SEQUENCE</scope>
    <source>
        <strain evidence="7">FW57</strain>
    </source>
</reference>
<evidence type="ECO:0000313" key="7">
    <source>
        <dbReference type="EMBL" id="KAG7284663.1"/>
    </source>
</evidence>
<gene>
    <name evidence="7" type="ORF">NEMBOFW57_009272</name>
</gene>
<keyword evidence="5" id="KW-0804">Transcription</keyword>
<keyword evidence="4" id="KW-0238">DNA-binding</keyword>
<dbReference type="AlphaFoldDB" id="A0AAD4ESS1"/>
<evidence type="ECO:0000313" key="8">
    <source>
        <dbReference type="Proteomes" id="UP001197093"/>
    </source>
</evidence>
<keyword evidence="8" id="KW-1185">Reference proteome</keyword>
<evidence type="ECO:0000256" key="1">
    <source>
        <dbReference type="ARBA" id="ARBA00022723"/>
    </source>
</evidence>
<dbReference type="InterPro" id="IPR021858">
    <property type="entry name" value="Fun_TF"/>
</dbReference>
<evidence type="ECO:0000256" key="6">
    <source>
        <dbReference type="ARBA" id="ARBA00023242"/>
    </source>
</evidence>
<keyword evidence="2" id="KW-0862">Zinc</keyword>
<dbReference type="PANTHER" id="PTHR36206:SF12">
    <property type="entry name" value="ASPERCRYPTIN BIOSYNTHESIS CLUSTER-SPECIFIC TRANSCRIPTION REGULATOR ATNN-RELATED"/>
    <property type="match status" value="1"/>
</dbReference>
<organism evidence="7 8">
    <name type="scientific">Staphylotrichum longicolle</name>
    <dbReference type="NCBI Taxonomy" id="669026"/>
    <lineage>
        <taxon>Eukaryota</taxon>
        <taxon>Fungi</taxon>
        <taxon>Dikarya</taxon>
        <taxon>Ascomycota</taxon>
        <taxon>Pezizomycotina</taxon>
        <taxon>Sordariomycetes</taxon>
        <taxon>Sordariomycetidae</taxon>
        <taxon>Sordariales</taxon>
        <taxon>Chaetomiaceae</taxon>
        <taxon>Staphylotrichum</taxon>
    </lineage>
</organism>
<keyword evidence="6" id="KW-0539">Nucleus</keyword>
<proteinExistence type="predicted"/>
<name>A0AAD4ESS1_9PEZI</name>
<comment type="caution">
    <text evidence="7">The sequence shown here is derived from an EMBL/GenBank/DDBJ whole genome shotgun (WGS) entry which is preliminary data.</text>
</comment>
<sequence>MGVTADSNTERLSHLTAYVLSLDGNGRPLQDDGVWGRLFLQLSHQAGCVKAAAAAFGAAYESSLNDAIVNSPATSSWRYYGSALARLQSDLTDETADPEALALASMVLACVEILSQHEQNAFTHFLGAVQILTRTYQRRQGAPSSDILGHIKDELVKVNLSIGSYALAQTPALILRTMNT</sequence>
<dbReference type="PANTHER" id="PTHR36206">
    <property type="entry name" value="ASPERCRYPTIN BIOSYNTHESIS CLUSTER-SPECIFIC TRANSCRIPTION REGULATOR ATNN-RELATED"/>
    <property type="match status" value="1"/>
</dbReference>
<dbReference type="InterPro" id="IPR052360">
    <property type="entry name" value="Transcr_Regulatory_Proteins"/>
</dbReference>